<dbReference type="AlphaFoldDB" id="A0ABD1F2A3"/>
<keyword evidence="16" id="KW-0472">Membrane</keyword>
<comment type="caution">
    <text evidence="23">The sequence shown here is derived from an EMBL/GenBank/DDBJ whole genome shotgun (WGS) entry which is preliminary data.</text>
</comment>
<evidence type="ECO:0000256" key="21">
    <source>
        <dbReference type="PIRSR" id="PIRSR038895-2"/>
    </source>
</evidence>
<keyword evidence="15" id="KW-0496">Mitochondrion</keyword>
<keyword evidence="11 20" id="KW-0547">Nucleotide-binding</keyword>
<dbReference type="PANTHER" id="PTHR11136">
    <property type="entry name" value="FOLYLPOLYGLUTAMATE SYNTHASE-RELATED"/>
    <property type="match status" value="1"/>
</dbReference>
<dbReference type="PROSITE" id="PS01012">
    <property type="entry name" value="FOLYLPOLYGLU_SYNT_2"/>
    <property type="match status" value="1"/>
</dbReference>
<feature type="binding site" evidence="21">
    <location>
        <position position="121"/>
    </location>
    <ligand>
        <name>Mg(2+)</name>
        <dbReference type="ChEBI" id="CHEBI:18420"/>
        <label>1</label>
    </ligand>
</feature>
<dbReference type="GO" id="GO:0046872">
    <property type="term" value="F:metal ion binding"/>
    <property type="evidence" value="ECO:0007669"/>
    <property type="project" value="UniProtKB-KW"/>
</dbReference>
<dbReference type="GO" id="GO:0004326">
    <property type="term" value="F:tetrahydrofolylpolyglutamate synthase activity"/>
    <property type="evidence" value="ECO:0007669"/>
    <property type="project" value="UniProtKB-EC"/>
</dbReference>
<keyword evidence="24" id="KW-1185">Reference proteome</keyword>
<keyword evidence="9" id="KW-0436">Ligase</keyword>
<keyword evidence="10 21" id="KW-0479">Metal-binding</keyword>
<reference evidence="23 24" key="1">
    <citation type="submission" date="2024-05" db="EMBL/GenBank/DDBJ databases">
        <title>Genetic variation in Jamaican populations of the coffee berry borer (Hypothenemus hampei).</title>
        <authorList>
            <person name="Errbii M."/>
            <person name="Myrie A."/>
        </authorList>
    </citation>
    <scope>NUCLEOTIDE SEQUENCE [LARGE SCALE GENOMIC DNA]</scope>
    <source>
        <strain evidence="23">JA-Hopewell-2020-01-JO</strain>
        <tissue evidence="23">Whole body</tissue>
    </source>
</reference>
<dbReference type="InterPro" id="IPR013221">
    <property type="entry name" value="Mur_ligase_cen"/>
</dbReference>
<evidence type="ECO:0000256" key="2">
    <source>
        <dbReference type="ARBA" id="ARBA00004305"/>
    </source>
</evidence>
<sequence>MNLTRSMVMLDQLILGVRSSIRRGFIIAQPQVMSNKYREAINCLNNLQSNEEYIKHAKIKNNQENNLSEMTKFLQRSGLFLEQLDTLPIIHVTGTNGKGSTCLYCEQILRSHGFKTGFYSSPHLFEVRERIRINGRPISQQLFTQYFWKIYNQLEQQKDSSYDMPLYFRFLTILAFHVFIQEKVDVAILEVGIGGEYDCTNVVRKTEVVAITPLDIDHTSLLGNTLESIAWNKAGIMKNGADAFTIPQPDVVMNVFKQRNIERKCNLHVIEGTKFNGRSTRIPEHIQKTNVSLAMAISESFMKKWYSKNNNNNTNLIAKSFDGNLAKRSIENARWPGRYEIIPKLNCMLYLDGAHTVDSMTVCVNWFISKTQLEQGSQKVLIFNVIGERSAEQLLKLLMICKFDSVIFVPNVGDDSENNPGRIKFLNTLYSFVVSHEHIRLQINLCSLL</sequence>
<keyword evidence="7" id="KW-0963">Cytoplasm</keyword>
<evidence type="ECO:0000256" key="1">
    <source>
        <dbReference type="ARBA" id="ARBA00004273"/>
    </source>
</evidence>
<evidence type="ECO:0000256" key="8">
    <source>
        <dbReference type="ARBA" id="ARBA00022563"/>
    </source>
</evidence>
<protein>
    <recommendedName>
        <fullName evidence="6">tetrahydrofolate synthase</fullName>
        <ecNumber evidence="6">6.3.2.17</ecNumber>
    </recommendedName>
    <alternativeName>
        <fullName evidence="18">Folylpoly-gamma-glutamate synthetase</fullName>
    </alternativeName>
    <alternativeName>
        <fullName evidence="17">Tetrahydrofolylpolyglutamate synthase</fullName>
    </alternativeName>
</protein>
<dbReference type="Gene3D" id="3.40.1190.10">
    <property type="entry name" value="Mur-like, catalytic domain"/>
    <property type="match status" value="1"/>
</dbReference>
<evidence type="ECO:0000256" key="3">
    <source>
        <dbReference type="ARBA" id="ARBA00004496"/>
    </source>
</evidence>
<organism evidence="23 24">
    <name type="scientific">Hypothenemus hampei</name>
    <name type="common">Coffee berry borer</name>
    <dbReference type="NCBI Taxonomy" id="57062"/>
    <lineage>
        <taxon>Eukaryota</taxon>
        <taxon>Metazoa</taxon>
        <taxon>Ecdysozoa</taxon>
        <taxon>Arthropoda</taxon>
        <taxon>Hexapoda</taxon>
        <taxon>Insecta</taxon>
        <taxon>Pterygota</taxon>
        <taxon>Neoptera</taxon>
        <taxon>Endopterygota</taxon>
        <taxon>Coleoptera</taxon>
        <taxon>Polyphaga</taxon>
        <taxon>Cucujiformia</taxon>
        <taxon>Curculionidae</taxon>
        <taxon>Scolytinae</taxon>
        <taxon>Hypothenemus</taxon>
    </lineage>
</organism>
<gene>
    <name evidence="23" type="ORF">ABEB36_004132</name>
</gene>
<evidence type="ECO:0000259" key="22">
    <source>
        <dbReference type="Pfam" id="PF08245"/>
    </source>
</evidence>
<evidence type="ECO:0000256" key="9">
    <source>
        <dbReference type="ARBA" id="ARBA00022598"/>
    </source>
</evidence>
<dbReference type="PIRSF" id="PIRSF038895">
    <property type="entry name" value="FPGS"/>
    <property type="match status" value="1"/>
</dbReference>
<dbReference type="SUPFAM" id="SSF53244">
    <property type="entry name" value="MurD-like peptide ligases, peptide-binding domain"/>
    <property type="match status" value="1"/>
</dbReference>
<evidence type="ECO:0000256" key="14">
    <source>
        <dbReference type="ARBA" id="ARBA00022842"/>
    </source>
</evidence>
<evidence type="ECO:0000256" key="15">
    <source>
        <dbReference type="ARBA" id="ARBA00023128"/>
    </source>
</evidence>
<dbReference type="PROSITE" id="PS01011">
    <property type="entry name" value="FOLYLPOLYGLU_SYNT_1"/>
    <property type="match status" value="1"/>
</dbReference>
<keyword evidence="12" id="KW-0999">Mitochondrion inner membrane</keyword>
<evidence type="ECO:0000256" key="19">
    <source>
        <dbReference type="ARBA" id="ARBA00047493"/>
    </source>
</evidence>
<evidence type="ECO:0000256" key="7">
    <source>
        <dbReference type="ARBA" id="ARBA00022490"/>
    </source>
</evidence>
<accession>A0ABD1F2A3</accession>
<keyword evidence="8" id="KW-0554">One-carbon metabolism</keyword>
<evidence type="ECO:0000256" key="12">
    <source>
        <dbReference type="ARBA" id="ARBA00022792"/>
    </source>
</evidence>
<dbReference type="SUPFAM" id="SSF53623">
    <property type="entry name" value="MurD-like peptide ligases, catalytic domain"/>
    <property type="match status" value="1"/>
</dbReference>
<keyword evidence="13 20" id="KW-0067">ATP-binding</keyword>
<dbReference type="GO" id="GO:0006730">
    <property type="term" value="P:one-carbon metabolic process"/>
    <property type="evidence" value="ECO:0007669"/>
    <property type="project" value="UniProtKB-KW"/>
</dbReference>
<dbReference type="EMBL" id="JBDJPC010000003">
    <property type="protein sequence ID" value="KAL1509378.1"/>
    <property type="molecule type" value="Genomic_DNA"/>
</dbReference>
<feature type="domain" description="Mur ligase central" evidence="22">
    <location>
        <begin position="92"/>
        <end position="292"/>
    </location>
</feature>
<feature type="binding site" evidence="21">
    <location>
        <position position="218"/>
    </location>
    <ligand>
        <name>Mg(2+)</name>
        <dbReference type="ChEBI" id="CHEBI:18420"/>
        <label>1</label>
    </ligand>
</feature>
<comment type="pathway">
    <text evidence="4">Cofactor biosynthesis; tetrahydrofolylpolyglutamate biosynthesis.</text>
</comment>
<dbReference type="GO" id="GO:0005759">
    <property type="term" value="C:mitochondrial matrix"/>
    <property type="evidence" value="ECO:0007669"/>
    <property type="project" value="UniProtKB-SubCell"/>
</dbReference>
<evidence type="ECO:0000256" key="10">
    <source>
        <dbReference type="ARBA" id="ARBA00022723"/>
    </source>
</evidence>
<dbReference type="InterPro" id="IPR036565">
    <property type="entry name" value="Mur-like_cat_sf"/>
</dbReference>
<comment type="catalytic activity">
    <reaction evidence="19">
        <text>(6S)-5,6,7,8-tetrahydrofolyl-(gamma-L-Glu)(n) + L-glutamate + ATP = (6S)-5,6,7,8-tetrahydrofolyl-(gamma-L-Glu)(n+1) + ADP + phosphate + H(+)</text>
        <dbReference type="Rhea" id="RHEA:10580"/>
        <dbReference type="Rhea" id="RHEA-COMP:14738"/>
        <dbReference type="Rhea" id="RHEA-COMP:14740"/>
        <dbReference type="ChEBI" id="CHEBI:15378"/>
        <dbReference type="ChEBI" id="CHEBI:29985"/>
        <dbReference type="ChEBI" id="CHEBI:30616"/>
        <dbReference type="ChEBI" id="CHEBI:43474"/>
        <dbReference type="ChEBI" id="CHEBI:141005"/>
        <dbReference type="ChEBI" id="CHEBI:456216"/>
        <dbReference type="EC" id="6.3.2.17"/>
    </reaction>
</comment>
<evidence type="ECO:0000256" key="11">
    <source>
        <dbReference type="ARBA" id="ARBA00022741"/>
    </source>
</evidence>
<dbReference type="GO" id="GO:0005524">
    <property type="term" value="F:ATP binding"/>
    <property type="evidence" value="ECO:0007669"/>
    <property type="project" value="UniProtKB-KW"/>
</dbReference>
<dbReference type="Proteomes" id="UP001566132">
    <property type="component" value="Unassembled WGS sequence"/>
</dbReference>
<evidence type="ECO:0000256" key="20">
    <source>
        <dbReference type="PIRSR" id="PIRSR038895-1"/>
    </source>
</evidence>
<dbReference type="InterPro" id="IPR001645">
    <property type="entry name" value="Folylpolyglutamate_synth"/>
</dbReference>
<feature type="binding site" evidence="20">
    <location>
        <position position="352"/>
    </location>
    <ligand>
        <name>ATP</name>
        <dbReference type="ChEBI" id="CHEBI:30616"/>
    </ligand>
</feature>
<feature type="binding site" evidence="21">
    <location>
        <position position="190"/>
    </location>
    <ligand>
        <name>Mg(2+)</name>
        <dbReference type="ChEBI" id="CHEBI:18420"/>
        <label>1</label>
    </ligand>
</feature>
<dbReference type="GO" id="GO:0005743">
    <property type="term" value="C:mitochondrial inner membrane"/>
    <property type="evidence" value="ECO:0007669"/>
    <property type="project" value="UniProtKB-SubCell"/>
</dbReference>
<name>A0ABD1F2A3_HYPHA</name>
<evidence type="ECO:0000256" key="17">
    <source>
        <dbReference type="ARBA" id="ARBA00030592"/>
    </source>
</evidence>
<feature type="binding site" evidence="20">
    <location>
        <position position="338"/>
    </location>
    <ligand>
        <name>ATP</name>
        <dbReference type="ChEBI" id="CHEBI:30616"/>
    </ligand>
</feature>
<evidence type="ECO:0000256" key="18">
    <source>
        <dbReference type="ARBA" id="ARBA00030876"/>
    </source>
</evidence>
<dbReference type="EC" id="6.3.2.17" evidence="6"/>
<evidence type="ECO:0000313" key="24">
    <source>
        <dbReference type="Proteomes" id="UP001566132"/>
    </source>
</evidence>
<evidence type="ECO:0000256" key="6">
    <source>
        <dbReference type="ARBA" id="ARBA00013025"/>
    </source>
</evidence>
<dbReference type="PANTHER" id="PTHR11136:SF5">
    <property type="entry name" value="FOLYLPOLYGLUTAMATE SYNTHASE, MITOCHONDRIAL"/>
    <property type="match status" value="1"/>
</dbReference>
<dbReference type="InterPro" id="IPR023600">
    <property type="entry name" value="Folylpolyglutamate_synth_euk"/>
</dbReference>
<proteinExistence type="inferred from homology"/>
<dbReference type="InterPro" id="IPR018109">
    <property type="entry name" value="Folylpolyglutamate_synth_CS"/>
</dbReference>
<evidence type="ECO:0000256" key="16">
    <source>
        <dbReference type="ARBA" id="ARBA00023136"/>
    </source>
</evidence>
<dbReference type="Gene3D" id="3.90.190.20">
    <property type="entry name" value="Mur ligase, C-terminal domain"/>
    <property type="match status" value="1"/>
</dbReference>
<evidence type="ECO:0000256" key="5">
    <source>
        <dbReference type="ARBA" id="ARBA00008276"/>
    </source>
</evidence>
<dbReference type="Pfam" id="PF08245">
    <property type="entry name" value="Mur_ligase_M"/>
    <property type="match status" value="1"/>
</dbReference>
<evidence type="ECO:0000256" key="13">
    <source>
        <dbReference type="ARBA" id="ARBA00022840"/>
    </source>
</evidence>
<dbReference type="NCBIfam" id="TIGR01499">
    <property type="entry name" value="folC"/>
    <property type="match status" value="1"/>
</dbReference>
<evidence type="ECO:0000313" key="23">
    <source>
        <dbReference type="EMBL" id="KAL1509378.1"/>
    </source>
</evidence>
<comment type="similarity">
    <text evidence="5">Belongs to the folylpolyglutamate synthase family.</text>
</comment>
<keyword evidence="14 21" id="KW-0460">Magnesium</keyword>
<comment type="subcellular location">
    <subcellularLocation>
        <location evidence="3">Cytoplasm</location>
    </subcellularLocation>
    <subcellularLocation>
        <location evidence="1">Mitochondrion inner membrane</location>
    </subcellularLocation>
    <subcellularLocation>
        <location evidence="2">Mitochondrion matrix</location>
    </subcellularLocation>
</comment>
<dbReference type="InterPro" id="IPR036615">
    <property type="entry name" value="Mur_ligase_C_dom_sf"/>
</dbReference>
<evidence type="ECO:0000256" key="4">
    <source>
        <dbReference type="ARBA" id="ARBA00005150"/>
    </source>
</evidence>